<dbReference type="GO" id="GO:0005524">
    <property type="term" value="F:ATP binding"/>
    <property type="evidence" value="ECO:0007669"/>
    <property type="project" value="InterPro"/>
</dbReference>
<dbReference type="PROSITE" id="PS50011">
    <property type="entry name" value="PROTEIN_KINASE_DOM"/>
    <property type="match status" value="1"/>
</dbReference>
<name>A0A4R8G2D3_9FIRM</name>
<comment type="caution">
    <text evidence="2">The sequence shown here is derived from an EMBL/GenBank/DDBJ whole genome shotgun (WGS) entry which is preliminary data.</text>
</comment>
<dbReference type="GO" id="GO:0004672">
    <property type="term" value="F:protein kinase activity"/>
    <property type="evidence" value="ECO:0007669"/>
    <property type="project" value="InterPro"/>
</dbReference>
<dbReference type="InterPro" id="IPR000719">
    <property type="entry name" value="Prot_kinase_dom"/>
</dbReference>
<dbReference type="InterPro" id="IPR011009">
    <property type="entry name" value="Kinase-like_dom_sf"/>
</dbReference>
<accession>A0A4R8G2D3</accession>
<evidence type="ECO:0000313" key="3">
    <source>
        <dbReference type="Proteomes" id="UP000295472"/>
    </source>
</evidence>
<protein>
    <recommendedName>
        <fullName evidence="1">Protein kinase domain-containing protein</fullName>
    </recommendedName>
</protein>
<organism evidence="2 3">
    <name type="scientific">Halanaerobium congolense</name>
    <dbReference type="NCBI Taxonomy" id="54121"/>
    <lineage>
        <taxon>Bacteria</taxon>
        <taxon>Bacillati</taxon>
        <taxon>Bacillota</taxon>
        <taxon>Clostridia</taxon>
        <taxon>Halanaerobiales</taxon>
        <taxon>Halanaerobiaceae</taxon>
        <taxon>Halanaerobium</taxon>
    </lineage>
</organism>
<dbReference type="EMBL" id="SOEF01000086">
    <property type="protein sequence ID" value="TDX34536.1"/>
    <property type="molecule type" value="Genomic_DNA"/>
</dbReference>
<evidence type="ECO:0000313" key="2">
    <source>
        <dbReference type="EMBL" id="TDX34536.1"/>
    </source>
</evidence>
<dbReference type="SUPFAM" id="SSF56112">
    <property type="entry name" value="Protein kinase-like (PK-like)"/>
    <property type="match status" value="1"/>
</dbReference>
<reference evidence="2 3" key="1">
    <citation type="submission" date="2019-03" db="EMBL/GenBank/DDBJ databases">
        <title>Subsurface microbial communities from deep shales in Ohio and West Virginia, USA.</title>
        <authorList>
            <person name="Wrighton K."/>
        </authorList>
    </citation>
    <scope>NUCLEOTIDE SEQUENCE [LARGE SCALE GENOMIC DNA]</scope>
    <source>
        <strain evidence="2 3">DSMZ 11287</strain>
    </source>
</reference>
<dbReference type="RefSeq" id="WP_134060322.1">
    <property type="nucleotide sequence ID" value="NZ_SOEF01000086.1"/>
</dbReference>
<feature type="domain" description="Protein kinase" evidence="1">
    <location>
        <begin position="127"/>
        <end position="252"/>
    </location>
</feature>
<dbReference type="Proteomes" id="UP000295472">
    <property type="component" value="Unassembled WGS sequence"/>
</dbReference>
<evidence type="ECO:0000259" key="1">
    <source>
        <dbReference type="PROSITE" id="PS50011"/>
    </source>
</evidence>
<dbReference type="Gene3D" id="1.10.510.10">
    <property type="entry name" value="Transferase(Phosphotransferase) domain 1"/>
    <property type="match status" value="1"/>
</dbReference>
<proteinExistence type="predicted"/>
<dbReference type="GeneID" id="57014107"/>
<sequence>MLSEAILRYIAEVFIGDQEDYYQYKSGNVLVDFFNNEFGFNDKYDSGFPSRWYYTSEKIKALIESDDINDFLTKILSTKFIQIENRVTEVEAVELSEQIVNDFNRELKLEDHKINKLDSKYILVEINSDLKYIGEGGFAVVYKQISTGIIIKKLKEEFLTNRGIRSRFKREFKITKSLSNVEGVIDIYDFNNDEFSYTMEEADITLYDYIVNNDIDNEEKVDIINKILNIIKDAFVKRKMYHPTNRIVYHLV</sequence>
<gene>
    <name evidence="2" type="ORF">C7954_1861</name>
</gene>
<dbReference type="AlphaFoldDB" id="A0A4R8G2D3"/>